<dbReference type="GO" id="GO:0044550">
    <property type="term" value="P:secondary metabolite biosynthetic process"/>
    <property type="evidence" value="ECO:0007669"/>
    <property type="project" value="TreeGrafter"/>
</dbReference>
<dbReference type="AlphaFoldDB" id="A0A1L9NL91"/>
<dbReference type="Pfam" id="PF05199">
    <property type="entry name" value="GMC_oxred_C"/>
    <property type="match status" value="1"/>
</dbReference>
<dbReference type="PIRSF" id="PIRSF000137">
    <property type="entry name" value="Alcohol_oxidase"/>
    <property type="match status" value="1"/>
</dbReference>
<dbReference type="InterPro" id="IPR036188">
    <property type="entry name" value="FAD/NAD-bd_sf"/>
</dbReference>
<reference evidence="8" key="1">
    <citation type="journal article" date="2017" name="Genome Biol.">
        <title>Comparative genomics reveals high biological diversity and specific adaptations in the industrially and medically important fungal genus Aspergillus.</title>
        <authorList>
            <person name="de Vries R.P."/>
            <person name="Riley R."/>
            <person name="Wiebenga A."/>
            <person name="Aguilar-Osorio G."/>
            <person name="Amillis S."/>
            <person name="Uchima C.A."/>
            <person name="Anderluh G."/>
            <person name="Asadollahi M."/>
            <person name="Askin M."/>
            <person name="Barry K."/>
            <person name="Battaglia E."/>
            <person name="Bayram O."/>
            <person name="Benocci T."/>
            <person name="Braus-Stromeyer S.A."/>
            <person name="Caldana C."/>
            <person name="Canovas D."/>
            <person name="Cerqueira G.C."/>
            <person name="Chen F."/>
            <person name="Chen W."/>
            <person name="Choi C."/>
            <person name="Clum A."/>
            <person name="Dos Santos R.A."/>
            <person name="Damasio A.R."/>
            <person name="Diallinas G."/>
            <person name="Emri T."/>
            <person name="Fekete E."/>
            <person name="Flipphi M."/>
            <person name="Freyberg S."/>
            <person name="Gallo A."/>
            <person name="Gournas C."/>
            <person name="Habgood R."/>
            <person name="Hainaut M."/>
            <person name="Harispe M.L."/>
            <person name="Henrissat B."/>
            <person name="Hilden K.S."/>
            <person name="Hope R."/>
            <person name="Hossain A."/>
            <person name="Karabika E."/>
            <person name="Karaffa L."/>
            <person name="Karanyi Z."/>
            <person name="Krasevec N."/>
            <person name="Kuo A."/>
            <person name="Kusch H."/>
            <person name="LaButti K."/>
            <person name="Lagendijk E.L."/>
            <person name="Lapidus A."/>
            <person name="Levasseur A."/>
            <person name="Lindquist E."/>
            <person name="Lipzen A."/>
            <person name="Logrieco A.F."/>
            <person name="MacCabe A."/>
            <person name="Maekelae M.R."/>
            <person name="Malavazi I."/>
            <person name="Melin P."/>
            <person name="Meyer V."/>
            <person name="Mielnichuk N."/>
            <person name="Miskei M."/>
            <person name="Molnar A.P."/>
            <person name="Mule G."/>
            <person name="Ngan C.Y."/>
            <person name="Orejas M."/>
            <person name="Orosz E."/>
            <person name="Ouedraogo J.P."/>
            <person name="Overkamp K.M."/>
            <person name="Park H.-S."/>
            <person name="Perrone G."/>
            <person name="Piumi F."/>
            <person name="Punt P.J."/>
            <person name="Ram A.F."/>
            <person name="Ramon A."/>
            <person name="Rauscher S."/>
            <person name="Record E."/>
            <person name="Riano-Pachon D.M."/>
            <person name="Robert V."/>
            <person name="Roehrig J."/>
            <person name="Ruller R."/>
            <person name="Salamov A."/>
            <person name="Salih N.S."/>
            <person name="Samson R.A."/>
            <person name="Sandor E."/>
            <person name="Sanguinetti M."/>
            <person name="Schuetze T."/>
            <person name="Sepcic K."/>
            <person name="Shelest E."/>
            <person name="Sherlock G."/>
            <person name="Sophianopoulou V."/>
            <person name="Squina F.M."/>
            <person name="Sun H."/>
            <person name="Susca A."/>
            <person name="Todd R.B."/>
            <person name="Tsang A."/>
            <person name="Unkles S.E."/>
            <person name="van de Wiele N."/>
            <person name="van Rossen-Uffink D."/>
            <person name="Oliveira J.V."/>
            <person name="Vesth T.C."/>
            <person name="Visser J."/>
            <person name="Yu J.-H."/>
            <person name="Zhou M."/>
            <person name="Andersen M.R."/>
            <person name="Archer D.B."/>
            <person name="Baker S.E."/>
            <person name="Benoit I."/>
            <person name="Brakhage A.A."/>
            <person name="Braus G.H."/>
            <person name="Fischer R."/>
            <person name="Frisvad J.C."/>
            <person name="Goldman G.H."/>
            <person name="Houbraken J."/>
            <person name="Oakley B."/>
            <person name="Pocsi I."/>
            <person name="Scazzocchio C."/>
            <person name="Seiboth B."/>
            <person name="vanKuyk P.A."/>
            <person name="Wortman J."/>
            <person name="Dyer P.S."/>
            <person name="Grigoriev I.V."/>
        </authorList>
    </citation>
    <scope>NUCLEOTIDE SEQUENCE [LARGE SCALE GENOMIC DNA]</scope>
    <source>
        <strain evidence="8">CBS 134.48</strain>
    </source>
</reference>
<evidence type="ECO:0000259" key="6">
    <source>
        <dbReference type="Pfam" id="PF05199"/>
    </source>
</evidence>
<accession>A0A1L9NL91</accession>
<keyword evidence="4" id="KW-0732">Signal</keyword>
<evidence type="ECO:0000256" key="2">
    <source>
        <dbReference type="ARBA" id="ARBA00023180"/>
    </source>
</evidence>
<evidence type="ECO:0000313" key="7">
    <source>
        <dbReference type="EMBL" id="OJI90001.1"/>
    </source>
</evidence>
<keyword evidence="3" id="KW-0285">Flavoprotein</keyword>
<dbReference type="VEuPathDB" id="FungiDB:ASPTUDRAFT_62163"/>
<dbReference type="SUPFAM" id="SSF51905">
    <property type="entry name" value="FAD/NAD(P)-binding domain"/>
    <property type="match status" value="1"/>
</dbReference>
<dbReference type="PANTHER" id="PTHR11552:SF138">
    <property type="entry name" value="DEHYDROGENASE PKFF-RELATED"/>
    <property type="match status" value="1"/>
</dbReference>
<feature type="domain" description="Glucose-methanol-choline oxidoreductase C-terminal" evidence="6">
    <location>
        <begin position="486"/>
        <end position="620"/>
    </location>
</feature>
<evidence type="ECO:0000259" key="5">
    <source>
        <dbReference type="Pfam" id="PF00732"/>
    </source>
</evidence>
<dbReference type="GO" id="GO:0050660">
    <property type="term" value="F:flavin adenine dinucleotide binding"/>
    <property type="evidence" value="ECO:0007669"/>
    <property type="project" value="InterPro"/>
</dbReference>
<feature type="signal peptide" evidence="4">
    <location>
        <begin position="1"/>
        <end position="20"/>
    </location>
</feature>
<dbReference type="InterPro" id="IPR012132">
    <property type="entry name" value="GMC_OxRdtase"/>
</dbReference>
<proteinExistence type="inferred from homology"/>
<dbReference type="Gene3D" id="3.30.560.10">
    <property type="entry name" value="Glucose Oxidase, domain 3"/>
    <property type="match status" value="1"/>
</dbReference>
<dbReference type="GO" id="GO:0016614">
    <property type="term" value="F:oxidoreductase activity, acting on CH-OH group of donors"/>
    <property type="evidence" value="ECO:0007669"/>
    <property type="project" value="InterPro"/>
</dbReference>
<feature type="binding site" evidence="3">
    <location>
        <begin position="78"/>
        <end position="79"/>
    </location>
    <ligand>
        <name>FAD</name>
        <dbReference type="ChEBI" id="CHEBI:57692"/>
    </ligand>
</feature>
<evidence type="ECO:0000256" key="1">
    <source>
        <dbReference type="ARBA" id="ARBA00010790"/>
    </source>
</evidence>
<sequence length="646" mass="71306">MRSHLQSAVLFSLCLSPAVATPYIYHRRPVLQEYLGPEADQNPPQPTEPYDYVVVGGGVTGLIAAGRLAEHYNVAVVERGGYYEEMTGNLSQVPGYTELFDNSNTPPRDDVEHWWEIPGTPETNGRPLNFTGGKMIGGSHAFSYFGYLRPTYGAMQKWADEVGDQSWTYPNTEEYFDKSIKFTPPNSTTRLANATPEYDPSLKGTGPLEISYPRWVHPFSTWLAKAFDALGVKHTLSYANGELLGSSWILDTINSTDGTRSTSWTAYVKNAPPPKKKLDIFTFTLAEKIQFDGRKATGVAVTREIPNKSGGPRSIEQFTIETKNELVLAGGGVLSPQLLMVSGVGPTKQLQELNIDPVMEKDAVGQNMHDHIVFAVAYRVKTPTSSILLDDEKRWHEEDLFKENVTGMMTNCGPDFGGIVDIPSDLRNFSSSTKADGFTDAAFEDLGSLPKDWPELIVVSFPLGHDYPDDGYNYASLMGVPMTSMSVGNITLNSTKMSDKPIVHPHWLTSTTDLEVSIASLKYMRRIFENPAMEPIIIGDEFAPGPEAATWAEVEHALKNSFRSMHHPAATLRMGREDDENAVVNSRGSIMGLDNVRVVDPSAFPFLPPGLPLAPAFMFAEKITDNIINDQKSGKKKGHDELRTDL</sequence>
<dbReference type="InterPro" id="IPR007867">
    <property type="entry name" value="GMC_OxRtase_C"/>
</dbReference>
<dbReference type="Pfam" id="PF00732">
    <property type="entry name" value="GMC_oxred_N"/>
    <property type="match status" value="1"/>
</dbReference>
<dbReference type="Gene3D" id="3.50.50.60">
    <property type="entry name" value="FAD/NAD(P)-binding domain"/>
    <property type="match status" value="1"/>
</dbReference>
<organism evidence="7 8">
    <name type="scientific">Aspergillus tubingensis (strain CBS 134.48)</name>
    <dbReference type="NCBI Taxonomy" id="767770"/>
    <lineage>
        <taxon>Eukaryota</taxon>
        <taxon>Fungi</taxon>
        <taxon>Dikarya</taxon>
        <taxon>Ascomycota</taxon>
        <taxon>Pezizomycotina</taxon>
        <taxon>Eurotiomycetes</taxon>
        <taxon>Eurotiomycetidae</taxon>
        <taxon>Eurotiales</taxon>
        <taxon>Aspergillaceae</taxon>
        <taxon>Aspergillus</taxon>
        <taxon>Aspergillus subgen. Circumdati</taxon>
    </lineage>
</organism>
<evidence type="ECO:0000313" key="8">
    <source>
        <dbReference type="Proteomes" id="UP000184304"/>
    </source>
</evidence>
<keyword evidence="2" id="KW-0325">Glycoprotein</keyword>
<keyword evidence="3" id="KW-0274">FAD</keyword>
<comment type="cofactor">
    <cofactor evidence="3">
        <name>FAD</name>
        <dbReference type="ChEBI" id="CHEBI:57692"/>
    </cofactor>
</comment>
<dbReference type="Proteomes" id="UP000184304">
    <property type="component" value="Unassembled WGS sequence"/>
</dbReference>
<protein>
    <recommendedName>
        <fullName evidence="9">Glucose-methanol-choline oxidoreductase N-terminal domain-containing protein</fullName>
    </recommendedName>
</protein>
<feature type="domain" description="Glucose-methanol-choline oxidoreductase N-terminal" evidence="5">
    <location>
        <begin position="50"/>
        <end position="373"/>
    </location>
</feature>
<keyword evidence="8" id="KW-1185">Reference proteome</keyword>
<dbReference type="SUPFAM" id="SSF54373">
    <property type="entry name" value="FAD-linked reductases, C-terminal domain"/>
    <property type="match status" value="1"/>
</dbReference>
<feature type="chain" id="PRO_5012769906" description="Glucose-methanol-choline oxidoreductase N-terminal domain-containing protein" evidence="4">
    <location>
        <begin position="21"/>
        <end position="646"/>
    </location>
</feature>
<dbReference type="EMBL" id="KV878176">
    <property type="protein sequence ID" value="OJI90001.1"/>
    <property type="molecule type" value="Genomic_DNA"/>
</dbReference>
<dbReference type="OrthoDB" id="269227at2759"/>
<evidence type="ECO:0000256" key="3">
    <source>
        <dbReference type="PIRSR" id="PIRSR000137-2"/>
    </source>
</evidence>
<comment type="similarity">
    <text evidence="1">Belongs to the GMC oxidoreductase family.</text>
</comment>
<evidence type="ECO:0008006" key="9">
    <source>
        <dbReference type="Google" id="ProtNLM"/>
    </source>
</evidence>
<dbReference type="STRING" id="767770.A0A1L9NL91"/>
<dbReference type="PANTHER" id="PTHR11552">
    <property type="entry name" value="GLUCOSE-METHANOL-CHOLINE GMC OXIDOREDUCTASE"/>
    <property type="match status" value="1"/>
</dbReference>
<dbReference type="InterPro" id="IPR000172">
    <property type="entry name" value="GMC_OxRdtase_N"/>
</dbReference>
<dbReference type="OMA" id="SHAFSYF"/>
<gene>
    <name evidence="7" type="ORF">ASPTUDRAFT_62163</name>
</gene>
<evidence type="ECO:0000256" key="4">
    <source>
        <dbReference type="SAM" id="SignalP"/>
    </source>
</evidence>
<name>A0A1L9NL91_ASPTC</name>